<dbReference type="EMBL" id="JANIBJ010000024">
    <property type="protein sequence ID" value="MCQ8105106.1"/>
    <property type="molecule type" value="Genomic_DNA"/>
</dbReference>
<feature type="region of interest" description="Disordered" evidence="3">
    <location>
        <begin position="125"/>
        <end position="198"/>
    </location>
</feature>
<name>A0ABT1TIS2_9GAMM</name>
<keyword evidence="6" id="KW-1185">Reference proteome</keyword>
<gene>
    <name evidence="5" type="ORF">NP590_13405</name>
</gene>
<evidence type="ECO:0000256" key="1">
    <source>
        <dbReference type="ARBA" id="ARBA00022553"/>
    </source>
</evidence>
<dbReference type="PROSITE" id="PS50110">
    <property type="entry name" value="RESPONSE_REGULATORY"/>
    <property type="match status" value="1"/>
</dbReference>
<feature type="compositionally biased region" description="Basic residues" evidence="3">
    <location>
        <begin position="185"/>
        <end position="198"/>
    </location>
</feature>
<organism evidence="5 6">
    <name type="scientific">Methylomonas subterranea</name>
    <dbReference type="NCBI Taxonomy" id="2952225"/>
    <lineage>
        <taxon>Bacteria</taxon>
        <taxon>Pseudomonadati</taxon>
        <taxon>Pseudomonadota</taxon>
        <taxon>Gammaproteobacteria</taxon>
        <taxon>Methylococcales</taxon>
        <taxon>Methylococcaceae</taxon>
        <taxon>Methylomonas</taxon>
    </lineage>
</organism>
<evidence type="ECO:0000256" key="3">
    <source>
        <dbReference type="SAM" id="MobiDB-lite"/>
    </source>
</evidence>
<reference evidence="5 6" key="1">
    <citation type="submission" date="2022-07" db="EMBL/GenBank/DDBJ databases">
        <title>Methylomonas rivi sp. nov., Methylomonas rosea sp. nov., Methylomonas aureus sp. nov. and Methylomonas subterranea sp. nov., four novel methanotrophs isolated from a freshwater creek and the deep terrestrial subsurface.</title>
        <authorList>
            <person name="Abin C."/>
            <person name="Sankaranarayanan K."/>
            <person name="Garner C."/>
            <person name="Sindelar R."/>
            <person name="Kotary K."/>
            <person name="Garner R."/>
            <person name="Barclay S."/>
            <person name="Lawson P."/>
            <person name="Krumholz L."/>
        </authorList>
    </citation>
    <scope>NUCLEOTIDE SEQUENCE [LARGE SCALE GENOMIC DNA]</scope>
    <source>
        <strain evidence="5 6">SURF-2</strain>
    </source>
</reference>
<feature type="modified residue" description="4-aspartylphosphate" evidence="2">
    <location>
        <position position="53"/>
    </location>
</feature>
<dbReference type="SUPFAM" id="SSF52172">
    <property type="entry name" value="CheY-like"/>
    <property type="match status" value="1"/>
</dbReference>
<evidence type="ECO:0000256" key="2">
    <source>
        <dbReference type="PROSITE-ProRule" id="PRU00169"/>
    </source>
</evidence>
<proteinExistence type="predicted"/>
<comment type="caution">
    <text evidence="5">The sequence shown here is derived from an EMBL/GenBank/DDBJ whole genome shotgun (WGS) entry which is preliminary data.</text>
</comment>
<evidence type="ECO:0000259" key="4">
    <source>
        <dbReference type="PROSITE" id="PS50110"/>
    </source>
</evidence>
<protein>
    <submittedName>
        <fullName evidence="5">Response regulator</fullName>
    </submittedName>
</protein>
<accession>A0ABT1TIS2</accession>
<dbReference type="InterPro" id="IPR011006">
    <property type="entry name" value="CheY-like_superfamily"/>
</dbReference>
<sequence>MPYGPVLIVDDEPANLAILHQILKDEHRLMLARNGAEALELAGKHHPCLILLDIQMPEMDGYAVCRALKANPTTEAIPVIFVTTLSELENEEAGFHAGCVDYLIKPVYPRIVRAKGADPSIVGSSQAVGENVRRGHRHARQSRPLQRQRYRPAYLAHRGLRPATGRDRRLAQAGLRNAGASRSDARHRKNRHSRFGVA</sequence>
<evidence type="ECO:0000313" key="5">
    <source>
        <dbReference type="EMBL" id="MCQ8105106.1"/>
    </source>
</evidence>
<evidence type="ECO:0000313" key="6">
    <source>
        <dbReference type="Proteomes" id="UP001524499"/>
    </source>
</evidence>
<dbReference type="PANTHER" id="PTHR44591:SF3">
    <property type="entry name" value="RESPONSE REGULATORY DOMAIN-CONTAINING PROTEIN"/>
    <property type="match status" value="1"/>
</dbReference>
<dbReference type="PANTHER" id="PTHR44591">
    <property type="entry name" value="STRESS RESPONSE REGULATOR PROTEIN 1"/>
    <property type="match status" value="1"/>
</dbReference>
<dbReference type="SMART" id="SM00448">
    <property type="entry name" value="REC"/>
    <property type="match status" value="1"/>
</dbReference>
<dbReference type="RefSeq" id="WP_256602989.1">
    <property type="nucleotide sequence ID" value="NZ_JANIBJ010000024.1"/>
</dbReference>
<dbReference type="Gene3D" id="3.40.50.2300">
    <property type="match status" value="1"/>
</dbReference>
<dbReference type="InterPro" id="IPR001789">
    <property type="entry name" value="Sig_transdc_resp-reg_receiver"/>
</dbReference>
<feature type="compositionally biased region" description="Basic residues" evidence="3">
    <location>
        <begin position="134"/>
        <end position="150"/>
    </location>
</feature>
<dbReference type="Proteomes" id="UP001524499">
    <property type="component" value="Unassembled WGS sequence"/>
</dbReference>
<dbReference type="Pfam" id="PF00072">
    <property type="entry name" value="Response_reg"/>
    <property type="match status" value="1"/>
</dbReference>
<keyword evidence="1 2" id="KW-0597">Phosphoprotein</keyword>
<feature type="domain" description="Response regulatory" evidence="4">
    <location>
        <begin position="5"/>
        <end position="120"/>
    </location>
</feature>
<dbReference type="InterPro" id="IPR050595">
    <property type="entry name" value="Bact_response_regulator"/>
</dbReference>